<evidence type="ECO:0000313" key="2">
    <source>
        <dbReference type="Proteomes" id="UP000233551"/>
    </source>
</evidence>
<dbReference type="Proteomes" id="UP000233551">
    <property type="component" value="Unassembled WGS sequence"/>
</dbReference>
<keyword evidence="2" id="KW-1185">Reference proteome</keyword>
<evidence type="ECO:0000313" key="1">
    <source>
        <dbReference type="EMBL" id="PKI32499.1"/>
    </source>
</evidence>
<comment type="caution">
    <text evidence="1">The sequence shown here is derived from an EMBL/GenBank/DDBJ whole genome shotgun (WGS) entry which is preliminary data.</text>
</comment>
<protein>
    <submittedName>
        <fullName evidence="1">Uncharacterized protein</fullName>
    </submittedName>
</protein>
<proteinExistence type="predicted"/>
<name>A0A2I0HLA3_PUNGR</name>
<gene>
    <name evidence="1" type="ORF">CRG98_047110</name>
</gene>
<sequence>MPFPPTTSSSRAITFKGFLTTLTLPREEVVMIRGSIHRAQPSFHLFFLYRVPFPLPSFLSRFQACPGFGMFGTTHGRLDPSLRSPTSPFPHRAVAGTSVPAHFPLSCRGCLLLGGRIDVDLRKCGLYHVHITWCMRGMVRNNVKDPPKLKPGQGVFGHSPLRGGRAIRDLVGVSVGLSILPKSVLGIVRNYVSF</sequence>
<reference evidence="1 2" key="1">
    <citation type="submission" date="2017-11" db="EMBL/GenBank/DDBJ databases">
        <title>De-novo sequencing of pomegranate (Punica granatum L.) genome.</title>
        <authorList>
            <person name="Akparov Z."/>
            <person name="Amiraslanov A."/>
            <person name="Hajiyeva S."/>
            <person name="Abbasov M."/>
            <person name="Kaur K."/>
            <person name="Hamwieh A."/>
            <person name="Solovyev V."/>
            <person name="Salamov A."/>
            <person name="Braich B."/>
            <person name="Kosarev P."/>
            <person name="Mahmoud A."/>
            <person name="Hajiyev E."/>
            <person name="Babayeva S."/>
            <person name="Izzatullayeva V."/>
            <person name="Mammadov A."/>
            <person name="Mammadov A."/>
            <person name="Sharifova S."/>
            <person name="Ojaghi J."/>
            <person name="Eynullazada K."/>
            <person name="Bayramov B."/>
            <person name="Abdulazimova A."/>
            <person name="Shahmuradov I."/>
        </authorList>
    </citation>
    <scope>NUCLEOTIDE SEQUENCE [LARGE SCALE GENOMIC DNA]</scope>
    <source>
        <strain evidence="2">cv. AG2017</strain>
        <tissue evidence="1">Leaf</tissue>
    </source>
</reference>
<dbReference type="AlphaFoldDB" id="A0A2I0HLA3"/>
<organism evidence="1 2">
    <name type="scientific">Punica granatum</name>
    <name type="common">Pomegranate</name>
    <dbReference type="NCBI Taxonomy" id="22663"/>
    <lineage>
        <taxon>Eukaryota</taxon>
        <taxon>Viridiplantae</taxon>
        <taxon>Streptophyta</taxon>
        <taxon>Embryophyta</taxon>
        <taxon>Tracheophyta</taxon>
        <taxon>Spermatophyta</taxon>
        <taxon>Magnoliopsida</taxon>
        <taxon>eudicotyledons</taxon>
        <taxon>Gunneridae</taxon>
        <taxon>Pentapetalae</taxon>
        <taxon>rosids</taxon>
        <taxon>malvids</taxon>
        <taxon>Myrtales</taxon>
        <taxon>Lythraceae</taxon>
        <taxon>Punica</taxon>
    </lineage>
</organism>
<dbReference type="EMBL" id="PGOL01007577">
    <property type="protein sequence ID" value="PKI32499.1"/>
    <property type="molecule type" value="Genomic_DNA"/>
</dbReference>
<accession>A0A2I0HLA3</accession>